<evidence type="ECO:0000313" key="1">
    <source>
        <dbReference type="EMBL" id="CAG8804568.1"/>
    </source>
</evidence>
<comment type="caution">
    <text evidence="1">The sequence shown here is derived from an EMBL/GenBank/DDBJ whole genome shotgun (WGS) entry which is preliminary data.</text>
</comment>
<evidence type="ECO:0000313" key="2">
    <source>
        <dbReference type="Proteomes" id="UP000789920"/>
    </source>
</evidence>
<feature type="non-terminal residue" evidence="1">
    <location>
        <position position="118"/>
    </location>
</feature>
<feature type="non-terminal residue" evidence="1">
    <location>
        <position position="1"/>
    </location>
</feature>
<dbReference type="EMBL" id="CAJVQC010064446">
    <property type="protein sequence ID" value="CAG8804568.1"/>
    <property type="molecule type" value="Genomic_DNA"/>
</dbReference>
<keyword evidence="2" id="KW-1185">Reference proteome</keyword>
<accession>A0ACA9RQY4</accession>
<reference evidence="1" key="1">
    <citation type="submission" date="2021-06" db="EMBL/GenBank/DDBJ databases">
        <authorList>
            <person name="Kallberg Y."/>
            <person name="Tangrot J."/>
            <person name="Rosling A."/>
        </authorList>
    </citation>
    <scope>NUCLEOTIDE SEQUENCE</scope>
    <source>
        <strain evidence="1">MA461A</strain>
    </source>
</reference>
<name>A0ACA9RQY4_9GLOM</name>
<protein>
    <submittedName>
        <fullName evidence="1">29659_t:CDS:1</fullName>
    </submittedName>
</protein>
<dbReference type="Proteomes" id="UP000789920">
    <property type="component" value="Unassembled WGS sequence"/>
</dbReference>
<sequence>SMGKGLSLLEAIEQVLANTEEEKRASITKNLYHFINKEKHAEHEFMGLTPEPYLYEIPEPGECFEYIVVENDSSQKSFLNMLGKQEESIYLKLTTLFTEIPQDDMGCKEEMYKLATKT</sequence>
<organism evidence="1 2">
    <name type="scientific">Racocetra persica</name>
    <dbReference type="NCBI Taxonomy" id="160502"/>
    <lineage>
        <taxon>Eukaryota</taxon>
        <taxon>Fungi</taxon>
        <taxon>Fungi incertae sedis</taxon>
        <taxon>Mucoromycota</taxon>
        <taxon>Glomeromycotina</taxon>
        <taxon>Glomeromycetes</taxon>
        <taxon>Diversisporales</taxon>
        <taxon>Gigasporaceae</taxon>
        <taxon>Racocetra</taxon>
    </lineage>
</organism>
<gene>
    <name evidence="1" type="ORF">RPERSI_LOCUS21746</name>
</gene>
<proteinExistence type="predicted"/>